<name>A0A9Q0KDE7_9MAGN</name>
<dbReference type="CDD" id="cd04852">
    <property type="entry name" value="Peptidases_S8_3"/>
    <property type="match status" value="1"/>
</dbReference>
<dbReference type="Gene3D" id="3.30.70.80">
    <property type="entry name" value="Peptidase S8 propeptide/proteinase inhibitor I9"/>
    <property type="match status" value="1"/>
</dbReference>
<dbReference type="FunFam" id="3.50.30.30:FF:000005">
    <property type="entry name" value="subtilisin-like protease SBT1.5"/>
    <property type="match status" value="1"/>
</dbReference>
<evidence type="ECO:0000256" key="4">
    <source>
        <dbReference type="ARBA" id="ARBA00022670"/>
    </source>
</evidence>
<dbReference type="GO" id="GO:0048731">
    <property type="term" value="P:system development"/>
    <property type="evidence" value="ECO:0007669"/>
    <property type="project" value="UniProtKB-ARBA"/>
</dbReference>
<dbReference type="PROSITE" id="PS51892">
    <property type="entry name" value="SUBTILASE"/>
    <property type="match status" value="1"/>
</dbReference>
<evidence type="ECO:0000256" key="9">
    <source>
        <dbReference type="PIRSR" id="PIRSR615500-1"/>
    </source>
</evidence>
<dbReference type="OrthoDB" id="206201at2759"/>
<organism evidence="16 17">
    <name type="scientific">Protea cynaroides</name>
    <dbReference type="NCBI Taxonomy" id="273540"/>
    <lineage>
        <taxon>Eukaryota</taxon>
        <taxon>Viridiplantae</taxon>
        <taxon>Streptophyta</taxon>
        <taxon>Embryophyta</taxon>
        <taxon>Tracheophyta</taxon>
        <taxon>Spermatophyta</taxon>
        <taxon>Magnoliopsida</taxon>
        <taxon>Proteales</taxon>
        <taxon>Proteaceae</taxon>
        <taxon>Protea</taxon>
    </lineage>
</organism>
<evidence type="ECO:0000256" key="2">
    <source>
        <dbReference type="ARBA" id="ARBA00011073"/>
    </source>
</evidence>
<comment type="subcellular location">
    <subcellularLocation>
        <location evidence="1">Secreted</location>
    </subcellularLocation>
</comment>
<dbReference type="Gene3D" id="3.40.50.200">
    <property type="entry name" value="Peptidase S8/S53 domain"/>
    <property type="match status" value="1"/>
</dbReference>
<evidence type="ECO:0000256" key="3">
    <source>
        <dbReference type="ARBA" id="ARBA00022525"/>
    </source>
</evidence>
<evidence type="ECO:0000259" key="14">
    <source>
        <dbReference type="Pfam" id="PF05922"/>
    </source>
</evidence>
<reference evidence="16" key="1">
    <citation type="journal article" date="2023" name="Plant J.">
        <title>The genome of the king protea, Protea cynaroides.</title>
        <authorList>
            <person name="Chang J."/>
            <person name="Duong T.A."/>
            <person name="Schoeman C."/>
            <person name="Ma X."/>
            <person name="Roodt D."/>
            <person name="Barker N."/>
            <person name="Li Z."/>
            <person name="Van de Peer Y."/>
            <person name="Mizrachi E."/>
        </authorList>
    </citation>
    <scope>NUCLEOTIDE SEQUENCE</scope>
    <source>
        <tissue evidence="16">Young leaves</tissue>
    </source>
</reference>
<dbReference type="InterPro" id="IPR037045">
    <property type="entry name" value="S8pro/Inhibitor_I9_sf"/>
</dbReference>
<dbReference type="InterPro" id="IPR034197">
    <property type="entry name" value="Peptidases_S8_3"/>
</dbReference>
<dbReference type="InterPro" id="IPR036852">
    <property type="entry name" value="Peptidase_S8/S53_dom_sf"/>
</dbReference>
<evidence type="ECO:0000256" key="10">
    <source>
        <dbReference type="PROSITE-ProRule" id="PRU01240"/>
    </source>
</evidence>
<dbReference type="AlphaFoldDB" id="A0A9Q0KDE7"/>
<feature type="chain" id="PRO_5040185394" description="Subtilisin-like protease SBT1.2" evidence="11">
    <location>
        <begin position="21"/>
        <end position="768"/>
    </location>
</feature>
<feature type="domain" description="Subtilisin-like protease fibronectin type-III" evidence="15">
    <location>
        <begin position="659"/>
        <end position="761"/>
    </location>
</feature>
<evidence type="ECO:0000256" key="11">
    <source>
        <dbReference type="SAM" id="SignalP"/>
    </source>
</evidence>
<protein>
    <recommendedName>
        <fullName evidence="18">Subtilisin-like protease SBT1.2</fullName>
    </recommendedName>
</protein>
<dbReference type="Gene3D" id="2.60.40.2310">
    <property type="match status" value="1"/>
</dbReference>
<evidence type="ECO:0000256" key="1">
    <source>
        <dbReference type="ARBA" id="ARBA00004613"/>
    </source>
</evidence>
<evidence type="ECO:0000313" key="17">
    <source>
        <dbReference type="Proteomes" id="UP001141806"/>
    </source>
</evidence>
<dbReference type="InterPro" id="IPR003137">
    <property type="entry name" value="PA_domain"/>
</dbReference>
<dbReference type="InterPro" id="IPR000209">
    <property type="entry name" value="Peptidase_S8/S53_dom"/>
</dbReference>
<comment type="caution">
    <text evidence="16">The sequence shown here is derived from an EMBL/GenBank/DDBJ whole genome shotgun (WGS) entry which is preliminary data.</text>
</comment>
<feature type="signal peptide" evidence="11">
    <location>
        <begin position="1"/>
        <end position="20"/>
    </location>
</feature>
<keyword evidence="5 11" id="KW-0732">Signal</keyword>
<evidence type="ECO:0000259" key="13">
    <source>
        <dbReference type="Pfam" id="PF02225"/>
    </source>
</evidence>
<proteinExistence type="inferred from homology"/>
<evidence type="ECO:0000259" key="12">
    <source>
        <dbReference type="Pfam" id="PF00082"/>
    </source>
</evidence>
<keyword evidence="6 10" id="KW-0378">Hydrolase</keyword>
<dbReference type="Pfam" id="PF00082">
    <property type="entry name" value="Peptidase_S8"/>
    <property type="match status" value="1"/>
</dbReference>
<keyword evidence="17" id="KW-1185">Reference proteome</keyword>
<evidence type="ECO:0000256" key="8">
    <source>
        <dbReference type="ARBA" id="ARBA00023180"/>
    </source>
</evidence>
<feature type="active site" description="Charge relay system" evidence="9 10">
    <location>
        <position position="544"/>
    </location>
</feature>
<dbReference type="GO" id="GO:0004252">
    <property type="term" value="F:serine-type endopeptidase activity"/>
    <property type="evidence" value="ECO:0007669"/>
    <property type="project" value="UniProtKB-UniRule"/>
</dbReference>
<evidence type="ECO:0000313" key="16">
    <source>
        <dbReference type="EMBL" id="KAJ4968296.1"/>
    </source>
</evidence>
<feature type="domain" description="Inhibitor I9" evidence="14">
    <location>
        <begin position="25"/>
        <end position="106"/>
    </location>
</feature>
<dbReference type="Proteomes" id="UP001141806">
    <property type="component" value="Unassembled WGS sequence"/>
</dbReference>
<dbReference type="CDD" id="cd02120">
    <property type="entry name" value="PA_subtilisin_like"/>
    <property type="match status" value="1"/>
</dbReference>
<keyword evidence="3" id="KW-0964">Secreted</keyword>
<gene>
    <name evidence="16" type="ORF">NE237_014997</name>
</gene>
<evidence type="ECO:0000256" key="6">
    <source>
        <dbReference type="ARBA" id="ARBA00022801"/>
    </source>
</evidence>
<dbReference type="EMBL" id="JAMYWD010000006">
    <property type="protein sequence ID" value="KAJ4968296.1"/>
    <property type="molecule type" value="Genomic_DNA"/>
</dbReference>
<dbReference type="Pfam" id="PF17766">
    <property type="entry name" value="fn3_6"/>
    <property type="match status" value="1"/>
</dbReference>
<evidence type="ECO:0000256" key="7">
    <source>
        <dbReference type="ARBA" id="ARBA00022825"/>
    </source>
</evidence>
<dbReference type="Pfam" id="PF02225">
    <property type="entry name" value="PA"/>
    <property type="match status" value="1"/>
</dbReference>
<dbReference type="FunFam" id="3.40.50.200:FF:000006">
    <property type="entry name" value="Subtilisin-like protease SBT1.5"/>
    <property type="match status" value="1"/>
</dbReference>
<dbReference type="InterPro" id="IPR045051">
    <property type="entry name" value="SBT"/>
</dbReference>
<evidence type="ECO:0000259" key="15">
    <source>
        <dbReference type="Pfam" id="PF17766"/>
    </source>
</evidence>
<dbReference type="PANTHER" id="PTHR10795">
    <property type="entry name" value="PROPROTEIN CONVERTASE SUBTILISIN/KEXIN"/>
    <property type="match status" value="1"/>
</dbReference>
<feature type="domain" description="Peptidase S8/S53" evidence="12">
    <location>
        <begin position="130"/>
        <end position="581"/>
    </location>
</feature>
<feature type="active site" description="Charge relay system" evidence="9 10">
    <location>
        <position position="139"/>
    </location>
</feature>
<sequence length="768" mass="83534">MEAKLVFFSTFFLSLFSLHAYNLQTYIVQLHPHGMTNSAFNTRLEWHLSFLEQTIASEDNPSSRLLYSYHSAMEGFAASLSETQLETMRNMQNVIAVRPDRCLQIHTTYSYKFLGLSPTREGAWLRSGFGQETIIGVLDTGVWPESPSFSDEQMPPVPKKWRGICQEGQDFNVSNCNRKLIGARFYSKGHRASSAISGLPAPVEYVSPRDSHGHGTHTSSTAAGASVPNASVLGNGAGVARGMAPGAHVAMYKVCWINGCYSSDILAAMDDAIRDGVDILSLSLGGFPIPLYDDSIAIGSYRAMERGVMIICAAGNNGPIPNSVANEAPWITTVGASTLDRRFPAGLRMGNGQFLYGESMYPGNQLPNAGKELELVYVTDGDKGSELCFRGSLPRARIQGKMVVCDRGANGRAEKGQAVKESGGAAMILANTAINQEEDSVDAHVLPASVIGYAESVRLKSYINSTRRPTARIEFEGTVIGRSRAPAIALFSSRGPSLTNPSILKPDIIAPGVNIIAAWPQNLGPTSLPEDSRRVNFTIMSGTSMSCPHVSGIAALIRSCHPVWSPAAVKSAIMTTAEVTDHYGKPIMDGAEPAGVFAIGAGHVNPERATDPGLVYDIRPSEYIIHLCTLGYSRSEIFTVTHRNVSCHEVIAKNRGFSLNYPSISVIFKPGRMGKMIKRRLTNVGLPNSTYSVEVVAPEGVAVKVRPQHLTFNHVYQSLTYSIWFVSRKTIATQKETFAEGHLTWVHTQNSYYRVRSPVSVTWADMKQ</sequence>
<dbReference type="GO" id="GO:0005576">
    <property type="term" value="C:extracellular region"/>
    <property type="evidence" value="ECO:0007669"/>
    <property type="project" value="UniProtKB-SubCell"/>
</dbReference>
<comment type="similarity">
    <text evidence="2 10">Belongs to the peptidase S8 family.</text>
</comment>
<keyword evidence="4 10" id="KW-0645">Protease</keyword>
<evidence type="ECO:0008006" key="18">
    <source>
        <dbReference type="Google" id="ProtNLM"/>
    </source>
</evidence>
<accession>A0A9Q0KDE7</accession>
<dbReference type="PROSITE" id="PS00138">
    <property type="entry name" value="SUBTILASE_SER"/>
    <property type="match status" value="1"/>
</dbReference>
<feature type="active site" description="Charge relay system" evidence="9 10">
    <location>
        <position position="214"/>
    </location>
</feature>
<dbReference type="FunFam" id="3.30.70.80:FF:000003">
    <property type="entry name" value="Subtilisin-like protease SBT1.9"/>
    <property type="match status" value="1"/>
</dbReference>
<dbReference type="InterPro" id="IPR041469">
    <property type="entry name" value="Subtilisin-like_FN3"/>
</dbReference>
<dbReference type="GO" id="GO:0006508">
    <property type="term" value="P:proteolysis"/>
    <property type="evidence" value="ECO:0007669"/>
    <property type="project" value="UniProtKB-KW"/>
</dbReference>
<dbReference type="InterPro" id="IPR023828">
    <property type="entry name" value="Peptidase_S8_Ser-AS"/>
</dbReference>
<dbReference type="Pfam" id="PF05922">
    <property type="entry name" value="Inhibitor_I9"/>
    <property type="match status" value="1"/>
</dbReference>
<dbReference type="SUPFAM" id="SSF52743">
    <property type="entry name" value="Subtilisin-like"/>
    <property type="match status" value="1"/>
</dbReference>
<evidence type="ECO:0000256" key="5">
    <source>
        <dbReference type="ARBA" id="ARBA00022729"/>
    </source>
</evidence>
<feature type="domain" description="PA" evidence="13">
    <location>
        <begin position="373"/>
        <end position="456"/>
    </location>
</feature>
<dbReference type="InterPro" id="IPR015500">
    <property type="entry name" value="Peptidase_S8_subtilisin-rel"/>
</dbReference>
<dbReference type="Gene3D" id="3.50.30.30">
    <property type="match status" value="1"/>
</dbReference>
<keyword evidence="7 10" id="KW-0720">Serine protease</keyword>
<dbReference type="InterPro" id="IPR010259">
    <property type="entry name" value="S8pro/Inhibitor_I9"/>
</dbReference>
<keyword evidence="8" id="KW-0325">Glycoprotein</keyword>
<dbReference type="PRINTS" id="PR00723">
    <property type="entry name" value="SUBTILISIN"/>
</dbReference>